<keyword evidence="3 11" id="KW-0853">WD repeat</keyword>
<evidence type="ECO:0000256" key="7">
    <source>
        <dbReference type="ARBA" id="ARBA00023128"/>
    </source>
</evidence>
<evidence type="ECO:0000256" key="9">
    <source>
        <dbReference type="ARBA" id="ARBA00038394"/>
    </source>
</evidence>
<evidence type="ECO:0000256" key="13">
    <source>
        <dbReference type="SAM" id="MobiDB-lite"/>
    </source>
</evidence>
<keyword evidence="7" id="KW-0496">Mitochondrion</keyword>
<gene>
    <name evidence="14" type="ORF">DARMORV10_A06P11540.1</name>
</gene>
<organism evidence="14">
    <name type="scientific">Brassica napus</name>
    <name type="common">Rape</name>
    <dbReference type="NCBI Taxonomy" id="3708"/>
    <lineage>
        <taxon>Eukaryota</taxon>
        <taxon>Viridiplantae</taxon>
        <taxon>Streptophyta</taxon>
        <taxon>Embryophyta</taxon>
        <taxon>Tracheophyta</taxon>
        <taxon>Spermatophyta</taxon>
        <taxon>Magnoliopsida</taxon>
        <taxon>eudicotyledons</taxon>
        <taxon>Gunneridae</taxon>
        <taxon>Pentapetalae</taxon>
        <taxon>rosids</taxon>
        <taxon>malvids</taxon>
        <taxon>Brassicales</taxon>
        <taxon>Brassicaceae</taxon>
        <taxon>Brassiceae</taxon>
        <taxon>Brassica</taxon>
    </lineage>
</organism>
<dbReference type="FunFam" id="2.130.10.10:FF:000133">
    <property type="entry name" value="Serine-threonine kinase receptor-associated protein"/>
    <property type="match status" value="1"/>
</dbReference>
<dbReference type="PROSITE" id="PS50294">
    <property type="entry name" value="WD_REPEATS_REGION"/>
    <property type="match status" value="1"/>
</dbReference>
<dbReference type="AlphaFoldDB" id="A0A816S3T5"/>
<evidence type="ECO:0000256" key="3">
    <source>
        <dbReference type="ARBA" id="ARBA00022574"/>
    </source>
</evidence>
<feature type="compositionally biased region" description="Acidic residues" evidence="13">
    <location>
        <begin position="422"/>
        <end position="438"/>
    </location>
</feature>
<comment type="similarity">
    <text evidence="9">Belongs to the WD repeat STRAP family.</text>
</comment>
<feature type="region of interest" description="Disordered" evidence="13">
    <location>
        <begin position="397"/>
        <end position="438"/>
    </location>
</feature>
<dbReference type="SMART" id="SM00320">
    <property type="entry name" value="WD40"/>
    <property type="match status" value="7"/>
</dbReference>
<dbReference type="FunFam" id="1.25.40.10:FF:000394">
    <property type="entry name" value="Pentatricopeptide repeat-containing protein, mitochondrial"/>
    <property type="match status" value="1"/>
</dbReference>
<evidence type="ECO:0000256" key="1">
    <source>
        <dbReference type="ARBA" id="ARBA00004173"/>
    </source>
</evidence>
<evidence type="ECO:0000256" key="11">
    <source>
        <dbReference type="PROSITE-ProRule" id="PRU00221"/>
    </source>
</evidence>
<name>A0A816S3T5_BRANA</name>
<dbReference type="PROSITE" id="PS50082">
    <property type="entry name" value="WD_REPEATS_2"/>
    <property type="match status" value="2"/>
</dbReference>
<evidence type="ECO:0000256" key="8">
    <source>
        <dbReference type="ARBA" id="ARBA00023187"/>
    </source>
</evidence>
<evidence type="ECO:0000256" key="2">
    <source>
        <dbReference type="ARBA" id="ARBA00007626"/>
    </source>
</evidence>
<dbReference type="EMBL" id="HG994360">
    <property type="protein sequence ID" value="CAF2083327.1"/>
    <property type="molecule type" value="Genomic_DNA"/>
</dbReference>
<dbReference type="Gene3D" id="2.130.10.10">
    <property type="entry name" value="YVTN repeat-like/Quinoprotein amine dehydrogenase"/>
    <property type="match status" value="1"/>
</dbReference>
<dbReference type="PANTHER" id="PTHR45717">
    <property type="entry name" value="OS12G0527900 PROTEIN"/>
    <property type="match status" value="1"/>
</dbReference>
<dbReference type="InterPro" id="IPR036322">
    <property type="entry name" value="WD40_repeat_dom_sf"/>
</dbReference>
<reference evidence="14" key="1">
    <citation type="submission" date="2021-01" db="EMBL/GenBank/DDBJ databases">
        <authorList>
            <consortium name="Genoscope - CEA"/>
            <person name="William W."/>
        </authorList>
    </citation>
    <scope>NUCLEOTIDE SEQUENCE</scope>
</reference>
<keyword evidence="5" id="KW-0677">Repeat</keyword>
<dbReference type="InterPro" id="IPR011990">
    <property type="entry name" value="TPR-like_helical_dom_sf"/>
</dbReference>
<comment type="subcellular location">
    <subcellularLocation>
        <location evidence="1">Mitochondrion</location>
    </subcellularLocation>
</comment>
<dbReference type="InterPro" id="IPR015943">
    <property type="entry name" value="WD40/YVTN_repeat-like_dom_sf"/>
</dbReference>
<protein>
    <recommendedName>
        <fullName evidence="10">Serine-threonine kinase receptor-associated protein</fullName>
    </recommendedName>
</protein>
<dbReference type="GO" id="GO:0022618">
    <property type="term" value="P:protein-RNA complex assembly"/>
    <property type="evidence" value="ECO:0007669"/>
    <property type="project" value="UniProtKB-ARBA"/>
</dbReference>
<comment type="similarity">
    <text evidence="2">Belongs to the PPR family. P subfamily.</text>
</comment>
<dbReference type="Proteomes" id="UP001295469">
    <property type="component" value="Chromosome A06"/>
</dbReference>
<evidence type="ECO:0000256" key="6">
    <source>
        <dbReference type="ARBA" id="ARBA00022946"/>
    </source>
</evidence>
<dbReference type="SUPFAM" id="SSF50978">
    <property type="entry name" value="WD40 repeat-like"/>
    <property type="match status" value="1"/>
</dbReference>
<dbReference type="CDD" id="cd00200">
    <property type="entry name" value="WD40"/>
    <property type="match status" value="1"/>
</dbReference>
<evidence type="ECO:0000256" key="10">
    <source>
        <dbReference type="ARBA" id="ARBA00040390"/>
    </source>
</evidence>
<proteinExistence type="inferred from homology"/>
<dbReference type="Pfam" id="PF13812">
    <property type="entry name" value="PPR_3"/>
    <property type="match status" value="1"/>
</dbReference>
<dbReference type="NCBIfam" id="TIGR00756">
    <property type="entry name" value="PPR"/>
    <property type="match status" value="2"/>
</dbReference>
<evidence type="ECO:0000256" key="5">
    <source>
        <dbReference type="ARBA" id="ARBA00022737"/>
    </source>
</evidence>
<dbReference type="PANTHER" id="PTHR45717:SF41">
    <property type="entry name" value="BNAA06G10190D PROTEIN"/>
    <property type="match status" value="1"/>
</dbReference>
<feature type="repeat" description="PPR" evidence="12">
    <location>
        <begin position="769"/>
        <end position="803"/>
    </location>
</feature>
<evidence type="ECO:0000313" key="14">
    <source>
        <dbReference type="EMBL" id="CAF2083327.1"/>
    </source>
</evidence>
<dbReference type="InterPro" id="IPR001680">
    <property type="entry name" value="WD40_rpt"/>
</dbReference>
<dbReference type="GO" id="GO:0003729">
    <property type="term" value="F:mRNA binding"/>
    <property type="evidence" value="ECO:0007669"/>
    <property type="project" value="UniProtKB-ARBA"/>
</dbReference>
<dbReference type="GO" id="GO:0006397">
    <property type="term" value="P:mRNA processing"/>
    <property type="evidence" value="ECO:0007669"/>
    <property type="project" value="UniProtKB-KW"/>
</dbReference>
<keyword evidence="8" id="KW-0508">mRNA splicing</keyword>
<feature type="repeat" description="PPR" evidence="12">
    <location>
        <begin position="562"/>
        <end position="596"/>
    </location>
</feature>
<dbReference type="GO" id="GO:0005739">
    <property type="term" value="C:mitochondrion"/>
    <property type="evidence" value="ECO:0007669"/>
    <property type="project" value="UniProtKB-SubCell"/>
</dbReference>
<dbReference type="Gene3D" id="1.25.40.10">
    <property type="entry name" value="Tetratricopeptide repeat domain"/>
    <property type="match status" value="2"/>
</dbReference>
<dbReference type="Pfam" id="PF01535">
    <property type="entry name" value="PPR"/>
    <property type="match status" value="2"/>
</dbReference>
<keyword evidence="4" id="KW-0507">mRNA processing</keyword>
<sequence>MGVPLVCHGHSRPVVDVSYSPVTPDGFFLISASKDSNPMLRNGETGDWIGTFEGHKGAVWSCSLDKHAMRAASASADFTAKIWNALTGDELHSFEHKHIVRACAFSEDTHLLLTGGMEKILRIFDMNRPDAPPKEVGNSPGSIRTVEWLHSDNTILSSCTDTGDIRLWDIRSDKIVQTLETKFPVTSAEVSQDGRYITTADGSSVKFWDANNFGLLKSYEMPCNVESASLEPKHGNTFIAGGEDMWVHRFDFQTGEEIGCNKGHHGPVHCVRYSPGGESYTSGSEDGTVRIWEVVGSVNHEEKESDQSGNVKLVAEEVVRKAESLRIRGDMFALSKVVRRSQSLRLGACNAVYYSKLEIPLGERNGSDESSALIHDKHEAFSSSYELPWNFPTGRRSLSSDAGARSSGEEDEIESLGTPDDTSGDSEDGLQSEEELSCDEGDIDGAELELLSEAGKTPGSKRSSELFKAIVSVSGLSVASALDKWVEEGKEINRTEIANAMLQLRRRRMYGRALQLAEWLEEHKQYEWEERDYASRLDLIAKVRGLYKGELYVERIPESFRGELVYRTLLANYASTSNVRKAEAVFNKMKDLGFPRTSYACDQMLMLYKRVDKKKIADVLSMMEKENLKPTLYTYKILIDAKGATNDISGMEEIVETMKSEGVEVDLRAKSIVARHYASAGLKEKAEKVLKEMEGESLMANRYVWKDLLSIYGFLQRADEVSRIWKICEANNPFYKESLAAILAFGKINKVKEAEAVFKKSVKMGHRVSSGMYSVLLRVYVDHKMVSEGKDLVKRMVDSGCNIGALTWDALIRLYVEAGEVEKADASLSKATQLKQIKPLMSSFMYVMDEYARKGDVHNTEKIFQWMRQSGYHSRFRQFQSLIQAYVNAKAPAYGMKDRMKADNVFPNRGLAILLANADPFKKTPLSDLLD</sequence>
<dbReference type="PROSITE" id="PS51375">
    <property type="entry name" value="PPR"/>
    <property type="match status" value="2"/>
</dbReference>
<dbReference type="InterPro" id="IPR002885">
    <property type="entry name" value="PPR_rpt"/>
</dbReference>
<feature type="repeat" description="WD" evidence="11">
    <location>
        <begin position="261"/>
        <end position="294"/>
    </location>
</feature>
<feature type="repeat" description="WD" evidence="11">
    <location>
        <begin position="52"/>
        <end position="93"/>
    </location>
</feature>
<keyword evidence="6" id="KW-0809">Transit peptide</keyword>
<evidence type="ECO:0000256" key="4">
    <source>
        <dbReference type="ARBA" id="ARBA00022664"/>
    </source>
</evidence>
<dbReference type="GO" id="GO:0008380">
    <property type="term" value="P:RNA splicing"/>
    <property type="evidence" value="ECO:0007669"/>
    <property type="project" value="UniProtKB-KW"/>
</dbReference>
<dbReference type="Pfam" id="PF00400">
    <property type="entry name" value="WD40"/>
    <property type="match status" value="4"/>
</dbReference>
<accession>A0A816S3T5</accession>
<evidence type="ECO:0000256" key="12">
    <source>
        <dbReference type="PROSITE-ProRule" id="PRU00708"/>
    </source>
</evidence>